<dbReference type="PANTHER" id="PTHR30441:SF8">
    <property type="entry name" value="DUF748 DOMAIN-CONTAINING PROTEIN"/>
    <property type="match status" value="1"/>
</dbReference>
<dbReference type="PANTHER" id="PTHR30441">
    <property type="entry name" value="DUF748 DOMAIN-CONTAINING PROTEIN"/>
    <property type="match status" value="1"/>
</dbReference>
<dbReference type="EMBL" id="JAKVTV010000001">
    <property type="protein sequence ID" value="MCH4821756.1"/>
    <property type="molecule type" value="Genomic_DNA"/>
</dbReference>
<evidence type="ECO:0000256" key="1">
    <source>
        <dbReference type="SAM" id="Phobius"/>
    </source>
</evidence>
<gene>
    <name evidence="2" type="ORF">ML462_01100</name>
</gene>
<feature type="transmembrane region" description="Helical" evidence="1">
    <location>
        <begin position="12"/>
        <end position="34"/>
    </location>
</feature>
<dbReference type="GO" id="GO:0090313">
    <property type="term" value="P:regulation of protein targeting to membrane"/>
    <property type="evidence" value="ECO:0007669"/>
    <property type="project" value="TreeGrafter"/>
</dbReference>
<keyword evidence="3" id="KW-1185">Reference proteome</keyword>
<keyword evidence="1" id="KW-1133">Transmembrane helix</keyword>
<dbReference type="Proteomes" id="UP001139226">
    <property type="component" value="Unassembled WGS sequence"/>
</dbReference>
<evidence type="ECO:0000313" key="2">
    <source>
        <dbReference type="EMBL" id="MCH4821756.1"/>
    </source>
</evidence>
<dbReference type="InterPro" id="IPR052894">
    <property type="entry name" value="AsmA-related"/>
</dbReference>
<protein>
    <submittedName>
        <fullName evidence="2">AsmA-like C-terminal region-containing protein</fullName>
    </submittedName>
</protein>
<sequence>MGSKRRKIIIRSLKIFGFSIVAILAFMILFPIIFQDAITARIKKELNKNLTSELYFDDSELTFFRHFPSLTLSLDGLDLKGSEPFEQKNFIKAKELSLSIDVFELVTTGRIDIDGIYLIESRINVQVDENGNPNYNVFVEKDESQLKNDSVEEVHLNLDIVQIEDAGLDYHDRSLNLKLKASNFNYKGKGNYIDSDVELRSLVKVGNIDFELENTQYFKDKVIEADLYTKYNSNSLSIIFEENELAVNNLNITFKGYVELLKEGYNVDLEISSQDSRLEDLFTALPPTYVTWKDKTEIKGNMDLQLRLKGSYVEAEKKQPDLFLEFLVDNGSISYQEAPIPLRDIYLDFKTSLPSLDIDQATIIADSISFKLNDDYVYAQMQTKGNPENLQISGWINTDLELGNLVRAIGVNDYELNGNLASDFTIDGTYNPSVALFPKTEGSLNWQNGRLLTPFYPNPISNINVQANILNTDGTNKGTVIKIPQGNFTFEEETFGFAANLENLDDLNYDVTAKGTLNISNIYRVFAVEDLEVDGKIKADLHLKGRQSDATKGNYDRLNNSGTLYLQNIATSSELLPKPFIIREGTFQFHQDEMAFQDFQGEYGSNKMLMNGYLKNVINYTLNDNEILQGKFRLESEKINTDEFILIAEGKTDTIPGAEITEIKTDTTNTEGIIQVPTDLDLVLELQVNSLLYEEIEVKDLQGILAIKDGGLVLKNGQLELIGARALMNGLYKNEGNEKAYFNYAIKLNEYDVKRAYEELELFRVLAPAAENAEGIVSVDYKIEGILDSQMQPVLESLEGGGTLLVKQVKLKGHKMMGAVSSKTQREQLNNPDLSEVEINSSLKNNILNIEQFKFKVKPFKLKMEGQTSLAGDLNLKMRIGLPPFGIIGIPIKVTGTSENPEIGLGKKTKDLEETLAENDSYSELDKAKMAALKDSINTDMSLDEIEALQAKLADMPEEEFYAVKNELPSKEIFIFKIDSLKPTDHTNPVNLKIVALDTIK</sequence>
<comment type="caution">
    <text evidence="2">The sequence shown here is derived from an EMBL/GenBank/DDBJ whole genome shotgun (WGS) entry which is preliminary data.</text>
</comment>
<proteinExistence type="predicted"/>
<evidence type="ECO:0000313" key="3">
    <source>
        <dbReference type="Proteomes" id="UP001139226"/>
    </source>
</evidence>
<accession>A0A9X2A965</accession>
<keyword evidence="1" id="KW-0812">Transmembrane</keyword>
<dbReference type="AlphaFoldDB" id="A0A9X2A965"/>
<name>A0A9X2A965_9FLAO</name>
<dbReference type="GO" id="GO:0005886">
    <property type="term" value="C:plasma membrane"/>
    <property type="evidence" value="ECO:0007669"/>
    <property type="project" value="TreeGrafter"/>
</dbReference>
<reference evidence="2" key="1">
    <citation type="submission" date="2022-03" db="EMBL/GenBank/DDBJ databases">
        <title>Gramella crocea sp. nov., isolated from activated sludge of a seafood processing plant.</title>
        <authorList>
            <person name="Zhang X."/>
        </authorList>
    </citation>
    <scope>NUCLEOTIDE SEQUENCE</scope>
    <source>
        <strain evidence="2">YJ019</strain>
    </source>
</reference>
<keyword evidence="1" id="KW-0472">Membrane</keyword>
<dbReference type="RefSeq" id="WP_240711886.1">
    <property type="nucleotide sequence ID" value="NZ_JAKVTV010000001.1"/>
</dbReference>
<organism evidence="2 3">
    <name type="scientific">Christiangramia lutea</name>
    <dbReference type="NCBI Taxonomy" id="1607951"/>
    <lineage>
        <taxon>Bacteria</taxon>
        <taxon>Pseudomonadati</taxon>
        <taxon>Bacteroidota</taxon>
        <taxon>Flavobacteriia</taxon>
        <taxon>Flavobacteriales</taxon>
        <taxon>Flavobacteriaceae</taxon>
        <taxon>Christiangramia</taxon>
    </lineage>
</organism>